<keyword evidence="1" id="KW-0812">Transmembrane</keyword>
<dbReference type="InterPro" id="IPR012373">
    <property type="entry name" value="Ferrdict_sens_TM"/>
</dbReference>
<protein>
    <submittedName>
        <fullName evidence="4">FecR domain-containing protein</fullName>
    </submittedName>
</protein>
<dbReference type="Pfam" id="PF04773">
    <property type="entry name" value="FecR"/>
    <property type="match status" value="1"/>
</dbReference>
<feature type="transmembrane region" description="Helical" evidence="1">
    <location>
        <begin position="101"/>
        <end position="120"/>
    </location>
</feature>
<reference evidence="4" key="2">
    <citation type="journal article" date="2022" name="Syst. Appl. Microbiol.">
        <title>Physiological and genomic characterisation of Luteimonas fraxinea sp. nov., a bacterial species associated with trees tolerant to ash dieback.</title>
        <authorList>
            <person name="Ulrich K."/>
            <person name="Becker R."/>
            <person name="Behrendt U."/>
            <person name="Kube M."/>
            <person name="Schneck V."/>
            <person name="Ulrich A."/>
        </authorList>
    </citation>
    <scope>NUCLEOTIDE SEQUENCE</scope>
    <source>
        <strain evidence="4">A1P009</strain>
    </source>
</reference>
<gene>
    <name evidence="4" type="ORF">LTT95_10115</name>
</gene>
<evidence type="ECO:0000259" key="3">
    <source>
        <dbReference type="Pfam" id="PF16220"/>
    </source>
</evidence>
<dbReference type="PANTHER" id="PTHR30273:SF2">
    <property type="entry name" value="PROTEIN FECR"/>
    <property type="match status" value="1"/>
</dbReference>
<proteinExistence type="predicted"/>
<dbReference type="Gene3D" id="2.60.120.1440">
    <property type="match status" value="1"/>
</dbReference>
<feature type="domain" description="FecR N-terminal" evidence="3">
    <location>
        <begin position="16"/>
        <end position="58"/>
    </location>
</feature>
<dbReference type="InterPro" id="IPR032623">
    <property type="entry name" value="FecR_N"/>
</dbReference>
<dbReference type="InterPro" id="IPR006860">
    <property type="entry name" value="FecR"/>
</dbReference>
<sequence length="350" mass="37974">MTAKLELIEGGDPVRRQAAAWFARQRADDVTIEETHAWQQWLAADARHRAAYARLERLWSGLGAHAAQPEIAARLAAVAAVQTPVTAAPGPAAPRARGGRWAVRLGMAAMLAVAIFGAWWTPAPPMLQDTLYATAVGAHREIVLDDGSRITLDTDTRLRVAYHDTERSLFLERGRAFFQVAHERRPMYVRTAHGSVRVVGTTFELDQRADALDVTLIEGRVNLLPVSGHDTDAPAVPMVAGHRARLAPGHAPRVVAMRDTAPPTWLSGRLVFEDTALADAVAEFNRYSHARLVVDDAALNGIRLTGVFRSDAPHAFVGALAKLHPIRIDVSTPGVMRLDAGHPSGSTARR</sequence>
<dbReference type="Pfam" id="PF16220">
    <property type="entry name" value="DUF4880"/>
    <property type="match status" value="1"/>
</dbReference>
<dbReference type="Gene3D" id="3.55.50.30">
    <property type="match status" value="1"/>
</dbReference>
<feature type="domain" description="FecR protein" evidence="2">
    <location>
        <begin position="132"/>
        <end position="222"/>
    </location>
</feature>
<dbReference type="Proteomes" id="UP001430360">
    <property type="component" value="Unassembled WGS sequence"/>
</dbReference>
<evidence type="ECO:0000259" key="2">
    <source>
        <dbReference type="Pfam" id="PF04773"/>
    </source>
</evidence>
<dbReference type="EMBL" id="JAJQKU010000003">
    <property type="protein sequence ID" value="MCD9097290.1"/>
    <property type="molecule type" value="Genomic_DNA"/>
</dbReference>
<evidence type="ECO:0000256" key="1">
    <source>
        <dbReference type="SAM" id="Phobius"/>
    </source>
</evidence>
<dbReference type="PIRSF" id="PIRSF018266">
    <property type="entry name" value="FecR"/>
    <property type="match status" value="1"/>
</dbReference>
<dbReference type="PANTHER" id="PTHR30273">
    <property type="entry name" value="PERIPLASMIC SIGNAL SENSOR AND SIGMA FACTOR ACTIVATOR FECR-RELATED"/>
    <property type="match status" value="1"/>
</dbReference>
<comment type="caution">
    <text evidence="4">The sequence shown here is derived from an EMBL/GenBank/DDBJ whole genome shotgun (WGS) entry which is preliminary data.</text>
</comment>
<keyword evidence="5" id="KW-1185">Reference proteome</keyword>
<evidence type="ECO:0000313" key="5">
    <source>
        <dbReference type="Proteomes" id="UP001430360"/>
    </source>
</evidence>
<accession>A0ABS8UCQ3</accession>
<keyword evidence="1" id="KW-0472">Membrane</keyword>
<name>A0ABS8UCQ3_9GAMM</name>
<organism evidence="4 5">
    <name type="scientific">Luteimonas fraxinea</name>
    <dbReference type="NCBI Taxonomy" id="2901869"/>
    <lineage>
        <taxon>Bacteria</taxon>
        <taxon>Pseudomonadati</taxon>
        <taxon>Pseudomonadota</taxon>
        <taxon>Gammaproteobacteria</taxon>
        <taxon>Lysobacterales</taxon>
        <taxon>Lysobacteraceae</taxon>
        <taxon>Luteimonas</taxon>
    </lineage>
</organism>
<dbReference type="RefSeq" id="WP_232136306.1">
    <property type="nucleotide sequence ID" value="NZ_CP089507.1"/>
</dbReference>
<keyword evidence="1" id="KW-1133">Transmembrane helix</keyword>
<evidence type="ECO:0000313" key="4">
    <source>
        <dbReference type="EMBL" id="MCD9097290.1"/>
    </source>
</evidence>
<reference evidence="4" key="1">
    <citation type="submission" date="2021-12" db="EMBL/GenBank/DDBJ databases">
        <authorList>
            <person name="Ulrich A."/>
        </authorList>
    </citation>
    <scope>NUCLEOTIDE SEQUENCE</scope>
    <source>
        <strain evidence="4">A1P009</strain>
    </source>
</reference>